<proteinExistence type="predicted"/>
<keyword evidence="4" id="KW-1185">Reference proteome</keyword>
<gene>
    <name evidence="3" type="ORF">DFH01_13855</name>
</gene>
<dbReference type="AlphaFoldDB" id="A0A317FCY6"/>
<protein>
    <recommendedName>
        <fullName evidence="2">Ice-binding protein C-terminal domain-containing protein</fullName>
    </recommendedName>
</protein>
<dbReference type="NCBIfam" id="TIGR02595">
    <property type="entry name" value="PEP_CTERM"/>
    <property type="match status" value="1"/>
</dbReference>
<sequence length="226" mass="23245">MRNILLASAFCIGISLPAAAANLVTNGSFESGLTGWAIGGVDTQGYPPVAIFYGAASPYPNGAFGEAVPANDAPTNSPDAPGARAAYFVSDFTVNQSLKQTIFLNPGTYQIGFSAYAPANGYANAGDATFSGTILSLVLANYAVSAGPVTTWRTFQGATVIAAPGNYDIEFVFNTNLFPSKDVVIDQVYVIEGNPPPPVVDVPAPAALALFGMGLLGLSAVRRRAA</sequence>
<accession>A0A317FCY6</accession>
<dbReference type="RefSeq" id="WP_109871056.1">
    <property type="nucleotide sequence ID" value="NZ_QGNA01000003.1"/>
</dbReference>
<evidence type="ECO:0000313" key="4">
    <source>
        <dbReference type="Proteomes" id="UP000245765"/>
    </source>
</evidence>
<keyword evidence="1" id="KW-0732">Signal</keyword>
<evidence type="ECO:0000313" key="3">
    <source>
        <dbReference type="EMBL" id="PWS36262.1"/>
    </source>
</evidence>
<reference evidence="4" key="1">
    <citation type="submission" date="2018-05" db="EMBL/GenBank/DDBJ databases">
        <authorList>
            <person name="Du Z."/>
            <person name="Wang X."/>
        </authorList>
    </citation>
    <scope>NUCLEOTIDE SEQUENCE [LARGE SCALE GENOMIC DNA]</scope>
    <source>
        <strain evidence="4">CQN31</strain>
    </source>
</reference>
<feature type="domain" description="Ice-binding protein C-terminal" evidence="2">
    <location>
        <begin position="201"/>
        <end position="224"/>
    </location>
</feature>
<dbReference type="EMBL" id="QGNA01000003">
    <property type="protein sequence ID" value="PWS36262.1"/>
    <property type="molecule type" value="Genomic_DNA"/>
</dbReference>
<organism evidence="3 4">
    <name type="scientific">Falsiroseomonas bella</name>
    <dbReference type="NCBI Taxonomy" id="2184016"/>
    <lineage>
        <taxon>Bacteria</taxon>
        <taxon>Pseudomonadati</taxon>
        <taxon>Pseudomonadota</taxon>
        <taxon>Alphaproteobacteria</taxon>
        <taxon>Acetobacterales</taxon>
        <taxon>Roseomonadaceae</taxon>
        <taxon>Falsiroseomonas</taxon>
    </lineage>
</organism>
<feature type="chain" id="PRO_5016410908" description="Ice-binding protein C-terminal domain-containing protein" evidence="1">
    <location>
        <begin position="21"/>
        <end position="226"/>
    </location>
</feature>
<comment type="caution">
    <text evidence="3">The sequence shown here is derived from an EMBL/GenBank/DDBJ whole genome shotgun (WGS) entry which is preliminary data.</text>
</comment>
<dbReference type="OrthoDB" id="7266093at2"/>
<evidence type="ECO:0000256" key="1">
    <source>
        <dbReference type="SAM" id="SignalP"/>
    </source>
</evidence>
<dbReference type="InterPro" id="IPR013424">
    <property type="entry name" value="Ice-binding_C"/>
</dbReference>
<dbReference type="Gene3D" id="2.60.120.260">
    <property type="entry name" value="Galactose-binding domain-like"/>
    <property type="match status" value="1"/>
</dbReference>
<feature type="signal peptide" evidence="1">
    <location>
        <begin position="1"/>
        <end position="20"/>
    </location>
</feature>
<dbReference type="Proteomes" id="UP000245765">
    <property type="component" value="Unassembled WGS sequence"/>
</dbReference>
<name>A0A317FCY6_9PROT</name>
<dbReference type="Pfam" id="PF07589">
    <property type="entry name" value="PEP-CTERM"/>
    <property type="match status" value="1"/>
</dbReference>
<evidence type="ECO:0000259" key="2">
    <source>
        <dbReference type="Pfam" id="PF07589"/>
    </source>
</evidence>